<dbReference type="Proteomes" id="UP000298200">
    <property type="component" value="Unassembled WGS sequence"/>
</dbReference>
<sequence length="86" mass="10080">MIYKNIFSAFIVIFIGCSEISREDQIREECDTTRSNSYLYMIPLLQRHATNGVNETNSLYWVGNTEITYQKCISESKKNQFNLRSN</sequence>
<gene>
    <name evidence="1" type="ORF">EHQ46_10750</name>
</gene>
<keyword evidence="2" id="KW-1185">Reference proteome</keyword>
<evidence type="ECO:0008006" key="3">
    <source>
        <dbReference type="Google" id="ProtNLM"/>
    </source>
</evidence>
<comment type="caution">
    <text evidence="1">The sequence shown here is derived from an EMBL/GenBank/DDBJ whole genome shotgun (WGS) entry which is preliminary data.</text>
</comment>
<dbReference type="PROSITE" id="PS51257">
    <property type="entry name" value="PROKAR_LIPOPROTEIN"/>
    <property type="match status" value="1"/>
</dbReference>
<protein>
    <recommendedName>
        <fullName evidence="3">Lipoprotein</fullName>
    </recommendedName>
</protein>
<organism evidence="1 2">
    <name type="scientific">Leptospira yanagawae</name>
    <dbReference type="NCBI Taxonomy" id="293069"/>
    <lineage>
        <taxon>Bacteria</taxon>
        <taxon>Pseudomonadati</taxon>
        <taxon>Spirochaetota</taxon>
        <taxon>Spirochaetia</taxon>
        <taxon>Leptospirales</taxon>
        <taxon>Leptospiraceae</taxon>
        <taxon>Leptospira</taxon>
    </lineage>
</organism>
<evidence type="ECO:0000313" key="2">
    <source>
        <dbReference type="Proteomes" id="UP000298200"/>
    </source>
</evidence>
<evidence type="ECO:0000313" key="1">
    <source>
        <dbReference type="EMBL" id="TGL20961.1"/>
    </source>
</evidence>
<proteinExistence type="predicted"/>
<name>A0ABY2M1B8_9LEPT</name>
<reference evidence="2" key="1">
    <citation type="journal article" date="2019" name="PLoS Negl. Trop. Dis.">
        <title>Revisiting the worldwide diversity of Leptospira species in the environment.</title>
        <authorList>
            <person name="Vincent A.T."/>
            <person name="Schiettekatte O."/>
            <person name="Bourhy P."/>
            <person name="Veyrier F.J."/>
            <person name="Picardeau M."/>
        </authorList>
    </citation>
    <scope>NUCLEOTIDE SEQUENCE [LARGE SCALE GENOMIC DNA]</scope>
    <source>
        <strain evidence="2">201800272</strain>
    </source>
</reference>
<dbReference type="EMBL" id="RQFU01000016">
    <property type="protein sequence ID" value="TGL20961.1"/>
    <property type="molecule type" value="Genomic_DNA"/>
</dbReference>
<accession>A0ABY2M1B8</accession>